<evidence type="ECO:0000313" key="1">
    <source>
        <dbReference type="EMBL" id="QKG20099.1"/>
    </source>
</evidence>
<reference evidence="1 2" key="1">
    <citation type="submission" date="2020-05" db="EMBL/GenBank/DDBJ databases">
        <title>Actinomadura verrucosospora NRRL-B18236 (PFL_A860) Genome sequencing and assembly.</title>
        <authorList>
            <person name="Samborskyy M."/>
        </authorList>
    </citation>
    <scope>NUCLEOTIDE SEQUENCE [LARGE SCALE GENOMIC DNA]</scope>
    <source>
        <strain evidence="1 2">NRRL:B18236</strain>
    </source>
</reference>
<dbReference type="Proteomes" id="UP000501240">
    <property type="component" value="Chromosome"/>
</dbReference>
<dbReference type="AlphaFoldDB" id="A0A7D3VR01"/>
<sequence>MVTFGEMSALADHHLTDLKHAVHAPDIGNHAAQPAVRAELSQLAHVLVRYHDQIATGFGVPHARDHGVRDAARRASALINQAEQLLGPRPATETPETVLAEKIRCVSLALGCGLDLLASHAPTAMTRPISPDAPTIGATDTARTLLHRLSDHVATTAHLARHTGEPCHAASRPLLTAAVLSRVFGANQRPPINPVPLHRVPERIPPAVGENLTQALTGINASIQRLGNPDTPGSITTWRYLARAAAIICDLNSKTILHLTHRMEELSQHQHIPRLKQATRSTRKTSGRWKAITRRWDTYDHFGHPSTGLATDASDLIIRLGRLIHTDPAWTPNPRASYQVKPPAELAATTADAAQIATTALKAFEACNIIAAHHRTAINDLAVVEVLQQQQEHPTFSPRVPASTRHFLGLYEAAETQGAETVTTLGDAIQALEIDNPDHTDEARLIVRRATGRASPGPSALAATGFPSPIGECLSELKRETLSPVAVSQERGRRKPPTL</sequence>
<gene>
    <name evidence="1" type="ORF">ACTIVE_1735</name>
</gene>
<accession>A0A7D3VR01</accession>
<protein>
    <submittedName>
        <fullName evidence="1">Uncharacterized protein</fullName>
    </submittedName>
</protein>
<proteinExistence type="predicted"/>
<organism evidence="1 2">
    <name type="scientific">Actinomadura verrucosospora</name>
    <dbReference type="NCBI Taxonomy" id="46165"/>
    <lineage>
        <taxon>Bacteria</taxon>
        <taxon>Bacillati</taxon>
        <taxon>Actinomycetota</taxon>
        <taxon>Actinomycetes</taxon>
        <taxon>Streptosporangiales</taxon>
        <taxon>Thermomonosporaceae</taxon>
        <taxon>Actinomadura</taxon>
    </lineage>
</organism>
<dbReference type="EMBL" id="CP053892">
    <property type="protein sequence ID" value="QKG20099.1"/>
    <property type="molecule type" value="Genomic_DNA"/>
</dbReference>
<evidence type="ECO:0000313" key="2">
    <source>
        <dbReference type="Proteomes" id="UP000501240"/>
    </source>
</evidence>
<keyword evidence="2" id="KW-1185">Reference proteome</keyword>
<name>A0A7D3VR01_ACTVE</name>